<gene>
    <name evidence="2" type="ORF">ACAOBT_LOCUS4908</name>
</gene>
<keyword evidence="3" id="KW-1185">Reference proteome</keyword>
<proteinExistence type="predicted"/>
<dbReference type="AlphaFoldDB" id="A0A9P0NXE2"/>
<dbReference type="EMBL" id="CAKOFQ010006704">
    <property type="protein sequence ID" value="CAH1962901.1"/>
    <property type="molecule type" value="Genomic_DNA"/>
</dbReference>
<keyword evidence="1" id="KW-0175">Coiled coil</keyword>
<dbReference type="OrthoDB" id="6739077at2759"/>
<feature type="coiled-coil region" evidence="1">
    <location>
        <begin position="354"/>
        <end position="409"/>
    </location>
</feature>
<dbReference type="Proteomes" id="UP001152888">
    <property type="component" value="Unassembled WGS sequence"/>
</dbReference>
<evidence type="ECO:0000256" key="1">
    <source>
        <dbReference type="SAM" id="Coils"/>
    </source>
</evidence>
<accession>A0A9P0NXE2</accession>
<organism evidence="2 3">
    <name type="scientific">Acanthoscelides obtectus</name>
    <name type="common">Bean weevil</name>
    <name type="synonym">Bruchus obtectus</name>
    <dbReference type="NCBI Taxonomy" id="200917"/>
    <lineage>
        <taxon>Eukaryota</taxon>
        <taxon>Metazoa</taxon>
        <taxon>Ecdysozoa</taxon>
        <taxon>Arthropoda</taxon>
        <taxon>Hexapoda</taxon>
        <taxon>Insecta</taxon>
        <taxon>Pterygota</taxon>
        <taxon>Neoptera</taxon>
        <taxon>Endopterygota</taxon>
        <taxon>Coleoptera</taxon>
        <taxon>Polyphaga</taxon>
        <taxon>Cucujiformia</taxon>
        <taxon>Chrysomeloidea</taxon>
        <taxon>Chrysomelidae</taxon>
        <taxon>Bruchinae</taxon>
        <taxon>Bruchini</taxon>
        <taxon>Acanthoscelides</taxon>
    </lineage>
</organism>
<comment type="caution">
    <text evidence="2">The sequence shown here is derived from an EMBL/GenBank/DDBJ whole genome shotgun (WGS) entry which is preliminary data.</text>
</comment>
<reference evidence="2" key="1">
    <citation type="submission" date="2022-03" db="EMBL/GenBank/DDBJ databases">
        <authorList>
            <person name="Sayadi A."/>
        </authorList>
    </citation>
    <scope>NUCLEOTIDE SEQUENCE</scope>
</reference>
<name>A0A9P0NXE2_ACAOB</name>
<feature type="coiled-coil region" evidence="1">
    <location>
        <begin position="167"/>
        <end position="194"/>
    </location>
</feature>
<evidence type="ECO:0000313" key="2">
    <source>
        <dbReference type="EMBL" id="CAH1962901.1"/>
    </source>
</evidence>
<evidence type="ECO:0000313" key="3">
    <source>
        <dbReference type="Proteomes" id="UP001152888"/>
    </source>
</evidence>
<sequence>MMEVPEHGYAFNDNSMEVDPLALVDTAIKTEIKEDPDQLPENTVQHELLQHGEQSEDYHGIKVEEMDESHFHIASNSDLPSIHDVGSAQLDASDNSVVSSSVVRGLQNDYQDVKNKYTHSILTLRRQSDVLTQTHAEMQMEIVALKADKANLWNDLAAATAKECTYLRQIEELKKKHDQKMKTLKNNYERLLLEQNGHVEETIWRTATVLGHKVEQLAASNKNYLGIIEALKDKLKLQEQYKLAVEIKKTSLNHKVNTLLENINDLHIKLLKERKSAGNYLLLYKQMAAENTALRNQIQEKNSVLIVLRDQIHSSKVELDKQKQSFKNQTVAGKNAEVKALTLQNDLRMKITLLDQLRAQKHRIIKKNKALINECITLTEKLQGTNVELKQLKTEFDQLKTEMEQQKNKTCEYCGL</sequence>
<protein>
    <submittedName>
        <fullName evidence="2">Uncharacterized protein</fullName>
    </submittedName>
</protein>